<dbReference type="SUPFAM" id="SSF51445">
    <property type="entry name" value="(Trans)glycosidases"/>
    <property type="match status" value="1"/>
</dbReference>
<dbReference type="HOGENOM" id="CLU_046663_0_0_10"/>
<dbReference type="InterPro" id="IPR017853">
    <property type="entry name" value="GH"/>
</dbReference>
<dbReference type="KEGG" id="hhy:Halhy_5652"/>
<name>F4KUS2_HALH1</name>
<organism evidence="1 2">
    <name type="scientific">Haliscomenobacter hydrossis (strain ATCC 27775 / DSM 1100 / LMG 10767 / O)</name>
    <dbReference type="NCBI Taxonomy" id="760192"/>
    <lineage>
        <taxon>Bacteria</taxon>
        <taxon>Pseudomonadati</taxon>
        <taxon>Bacteroidota</taxon>
        <taxon>Saprospiria</taxon>
        <taxon>Saprospirales</taxon>
        <taxon>Haliscomenobacteraceae</taxon>
        <taxon>Haliscomenobacter</taxon>
    </lineage>
</organism>
<reference evidence="1 2" key="1">
    <citation type="journal article" date="2011" name="Stand. Genomic Sci.">
        <title>Complete genome sequence of Haliscomenobacter hydrossis type strain (O).</title>
        <authorList>
            <consortium name="US DOE Joint Genome Institute (JGI-PGF)"/>
            <person name="Daligault H."/>
            <person name="Lapidus A."/>
            <person name="Zeytun A."/>
            <person name="Nolan M."/>
            <person name="Lucas S."/>
            <person name="Del Rio T.G."/>
            <person name="Tice H."/>
            <person name="Cheng J.F."/>
            <person name="Tapia R."/>
            <person name="Han C."/>
            <person name="Goodwin L."/>
            <person name="Pitluck S."/>
            <person name="Liolios K."/>
            <person name="Pagani I."/>
            <person name="Ivanova N."/>
            <person name="Huntemann M."/>
            <person name="Mavromatis K."/>
            <person name="Mikhailova N."/>
            <person name="Pati A."/>
            <person name="Chen A."/>
            <person name="Palaniappan K."/>
            <person name="Land M."/>
            <person name="Hauser L."/>
            <person name="Brambilla E.M."/>
            <person name="Rohde M."/>
            <person name="Verbarg S."/>
            <person name="Goker M."/>
            <person name="Bristow J."/>
            <person name="Eisen J.A."/>
            <person name="Markowitz V."/>
            <person name="Hugenholtz P."/>
            <person name="Kyrpides N.C."/>
            <person name="Klenk H.P."/>
            <person name="Woyke T."/>
        </authorList>
    </citation>
    <scope>NUCLEOTIDE SEQUENCE [LARGE SCALE GENOMIC DNA]</scope>
    <source>
        <strain evidence="2">ATCC 27775 / DSM 1100 / LMG 10767 / O</strain>
    </source>
</reference>
<proteinExistence type="predicted"/>
<dbReference type="Gene3D" id="3.20.20.80">
    <property type="entry name" value="Glycosidases"/>
    <property type="match status" value="1"/>
</dbReference>
<keyword evidence="2" id="KW-1185">Reference proteome</keyword>
<dbReference type="AlphaFoldDB" id="F4KUS2"/>
<sequence>MNNTNPFHSFWMAGYECADHLNAFGIRVDLINTTGHLHLMDTDYKNLAPFKISTVREGIRWSKVETKPYQYDWSVVGNMIQSGKANNIQQVWDLCHFGYPDDLTPLHPQFTNRFVALCTAFVQFYRSVDTKSTLIVTPINEVSFLSWLGGDVKGTSPYCTNQGWEVKYNLMKAYIKGIDALKAADPSVRILTTEPLINIVPGYAATSEEIEHAAGLHEAQFQVTEILCGRMCPELGGSADYLDILGYNFYYNNQWTSAPHEFLDWKIGEANPKFIPLHQLLMTAFKKYNRPFALTETSHPKEDRPLWIKMIEAESLKLLQAELPFWGICWYPMVNRPDWDYLHDWHYAGIWDDVYHTDSPVRALHVPSAEALLWAQSILNK</sequence>
<dbReference type="eggNOG" id="COG2723">
    <property type="taxonomic scope" value="Bacteria"/>
</dbReference>
<dbReference type="RefSeq" id="WP_013768004.1">
    <property type="nucleotide sequence ID" value="NC_015510.1"/>
</dbReference>
<dbReference type="STRING" id="760192.Halhy_5652"/>
<reference key="2">
    <citation type="submission" date="2011-04" db="EMBL/GenBank/DDBJ databases">
        <title>Complete sequence of chromosome of Haliscomenobacter hydrossis DSM 1100.</title>
        <authorList>
            <consortium name="US DOE Joint Genome Institute (JGI-PGF)"/>
            <person name="Lucas S."/>
            <person name="Han J."/>
            <person name="Lapidus A."/>
            <person name="Bruce D."/>
            <person name="Goodwin L."/>
            <person name="Pitluck S."/>
            <person name="Peters L."/>
            <person name="Kyrpides N."/>
            <person name="Mavromatis K."/>
            <person name="Ivanova N."/>
            <person name="Ovchinnikova G."/>
            <person name="Pagani I."/>
            <person name="Daligault H."/>
            <person name="Detter J.C."/>
            <person name="Han C."/>
            <person name="Land M."/>
            <person name="Hauser L."/>
            <person name="Markowitz V."/>
            <person name="Cheng J.-F."/>
            <person name="Hugenholtz P."/>
            <person name="Woyke T."/>
            <person name="Wu D."/>
            <person name="Verbarg S."/>
            <person name="Frueling A."/>
            <person name="Brambilla E."/>
            <person name="Klenk H.-P."/>
            <person name="Eisen J.A."/>
        </authorList>
    </citation>
    <scope>NUCLEOTIDE SEQUENCE</scope>
    <source>
        <strain>DSM 1100</strain>
    </source>
</reference>
<accession>F4KUS2</accession>
<dbReference type="EMBL" id="CP002691">
    <property type="protein sequence ID" value="AEE53475.1"/>
    <property type="molecule type" value="Genomic_DNA"/>
</dbReference>
<evidence type="ECO:0000313" key="1">
    <source>
        <dbReference type="EMBL" id="AEE53475.1"/>
    </source>
</evidence>
<gene>
    <name evidence="1" type="ordered locus">Halhy_5652</name>
</gene>
<protein>
    <submittedName>
        <fullName evidence="1">Amine oxidase</fullName>
    </submittedName>
</protein>
<evidence type="ECO:0000313" key="2">
    <source>
        <dbReference type="Proteomes" id="UP000008461"/>
    </source>
</evidence>
<dbReference type="OrthoDB" id="9803892at2"/>
<dbReference type="Proteomes" id="UP000008461">
    <property type="component" value="Chromosome"/>
</dbReference>